<dbReference type="SUPFAM" id="SSF50341">
    <property type="entry name" value="CheW-like"/>
    <property type="match status" value="2"/>
</dbReference>
<dbReference type="SMART" id="SM00073">
    <property type="entry name" value="HPT"/>
    <property type="match status" value="1"/>
</dbReference>
<evidence type="ECO:0000256" key="4">
    <source>
        <dbReference type="ARBA" id="ARBA00022679"/>
    </source>
</evidence>
<dbReference type="InterPro" id="IPR036061">
    <property type="entry name" value="CheW-like_dom_sf"/>
</dbReference>
<feature type="modified residue" description="Phosphohistidine" evidence="6">
    <location>
        <position position="47"/>
    </location>
</feature>
<evidence type="ECO:0000313" key="12">
    <source>
        <dbReference type="Proteomes" id="UP000231019"/>
    </source>
</evidence>
<dbReference type="GO" id="GO:0006935">
    <property type="term" value="P:chemotaxis"/>
    <property type="evidence" value="ECO:0007669"/>
    <property type="project" value="InterPro"/>
</dbReference>
<dbReference type="CDD" id="cd00088">
    <property type="entry name" value="HPT"/>
    <property type="match status" value="1"/>
</dbReference>
<dbReference type="InterPro" id="IPR008207">
    <property type="entry name" value="Sig_transdc_His_kin_Hpt_dom"/>
</dbReference>
<dbReference type="EMBL" id="PFFQ01000066">
    <property type="protein sequence ID" value="PIW13895.1"/>
    <property type="molecule type" value="Genomic_DNA"/>
</dbReference>
<dbReference type="InterPro" id="IPR036641">
    <property type="entry name" value="HPT_dom_sf"/>
</dbReference>
<evidence type="ECO:0000256" key="2">
    <source>
        <dbReference type="ARBA" id="ARBA00012438"/>
    </source>
</evidence>
<dbReference type="Pfam" id="PF01584">
    <property type="entry name" value="CheW"/>
    <property type="match status" value="2"/>
</dbReference>
<name>A0A2M7FXL6_9BACT</name>
<dbReference type="PANTHER" id="PTHR43395">
    <property type="entry name" value="SENSOR HISTIDINE KINASE CHEA"/>
    <property type="match status" value="1"/>
</dbReference>
<organism evidence="11 12">
    <name type="scientific">bacterium (Candidatus Blackallbacteria) CG17_big_fil_post_rev_8_21_14_2_50_48_46</name>
    <dbReference type="NCBI Taxonomy" id="2014261"/>
    <lineage>
        <taxon>Bacteria</taxon>
        <taxon>Candidatus Blackallbacteria</taxon>
    </lineage>
</organism>
<dbReference type="SUPFAM" id="SSF47226">
    <property type="entry name" value="Histidine-containing phosphotransfer domain, HPT domain"/>
    <property type="match status" value="1"/>
</dbReference>
<dbReference type="InterPro" id="IPR005467">
    <property type="entry name" value="His_kinase_dom"/>
</dbReference>
<dbReference type="InterPro" id="IPR037006">
    <property type="entry name" value="CheA-like_homodim_sf"/>
</dbReference>
<dbReference type="GO" id="GO:0000155">
    <property type="term" value="F:phosphorelay sensor kinase activity"/>
    <property type="evidence" value="ECO:0007669"/>
    <property type="project" value="InterPro"/>
</dbReference>
<evidence type="ECO:0000256" key="1">
    <source>
        <dbReference type="ARBA" id="ARBA00000085"/>
    </source>
</evidence>
<dbReference type="PROSITE" id="PS50851">
    <property type="entry name" value="CHEW"/>
    <property type="match status" value="2"/>
</dbReference>
<dbReference type="Gene3D" id="2.30.30.40">
    <property type="entry name" value="SH3 Domains"/>
    <property type="match status" value="1"/>
</dbReference>
<dbReference type="AlphaFoldDB" id="A0A2M7FXL6"/>
<comment type="caution">
    <text evidence="11">The sequence shown here is derived from an EMBL/GenBank/DDBJ whole genome shotgun (WGS) entry which is preliminary data.</text>
</comment>
<dbReference type="PROSITE" id="PS50894">
    <property type="entry name" value="HPT"/>
    <property type="match status" value="1"/>
</dbReference>
<keyword evidence="4" id="KW-0808">Transferase</keyword>
<evidence type="ECO:0000313" key="11">
    <source>
        <dbReference type="EMBL" id="PIW13895.1"/>
    </source>
</evidence>
<dbReference type="SMART" id="SM00387">
    <property type="entry name" value="HATPase_c"/>
    <property type="match status" value="1"/>
</dbReference>
<dbReference type="PANTHER" id="PTHR43395:SF1">
    <property type="entry name" value="CHEMOTAXIS PROTEIN CHEA"/>
    <property type="match status" value="1"/>
</dbReference>
<evidence type="ECO:0000256" key="6">
    <source>
        <dbReference type="PROSITE-ProRule" id="PRU00110"/>
    </source>
</evidence>
<dbReference type="Gene3D" id="3.30.565.10">
    <property type="entry name" value="Histidine kinase-like ATPase, C-terminal domain"/>
    <property type="match status" value="1"/>
</dbReference>
<keyword evidence="5 11" id="KW-0418">Kinase</keyword>
<feature type="region of interest" description="Disordered" evidence="7">
    <location>
        <begin position="164"/>
        <end position="183"/>
    </location>
</feature>
<dbReference type="Gene3D" id="1.20.120.160">
    <property type="entry name" value="HPT domain"/>
    <property type="match status" value="1"/>
</dbReference>
<dbReference type="SUPFAM" id="SSF47384">
    <property type="entry name" value="Homodimeric domain of signal transducing histidine kinase"/>
    <property type="match status" value="1"/>
</dbReference>
<dbReference type="InterPro" id="IPR003594">
    <property type="entry name" value="HATPase_dom"/>
</dbReference>
<dbReference type="Pfam" id="PF02518">
    <property type="entry name" value="HATPase_c"/>
    <property type="match status" value="1"/>
</dbReference>
<protein>
    <recommendedName>
        <fullName evidence="2">histidine kinase</fullName>
        <ecNumber evidence="2">2.7.13.3</ecNumber>
    </recommendedName>
</protein>
<evidence type="ECO:0000259" key="9">
    <source>
        <dbReference type="PROSITE" id="PS50851"/>
    </source>
</evidence>
<feature type="domain" description="CheW-like" evidence="9">
    <location>
        <begin position="498"/>
        <end position="646"/>
    </location>
</feature>
<dbReference type="PROSITE" id="PS50109">
    <property type="entry name" value="HIS_KIN"/>
    <property type="match status" value="1"/>
</dbReference>
<evidence type="ECO:0000259" key="8">
    <source>
        <dbReference type="PROSITE" id="PS50109"/>
    </source>
</evidence>
<dbReference type="InterPro" id="IPR004358">
    <property type="entry name" value="Sig_transdc_His_kin-like_C"/>
</dbReference>
<dbReference type="Pfam" id="PF02895">
    <property type="entry name" value="H-kinase_dim"/>
    <property type="match status" value="1"/>
</dbReference>
<dbReference type="CDD" id="cd16916">
    <property type="entry name" value="HATPase_CheA-like"/>
    <property type="match status" value="1"/>
</dbReference>
<dbReference type="Gene3D" id="1.10.287.560">
    <property type="entry name" value="Histidine kinase CheA-like, homodimeric domain"/>
    <property type="match status" value="1"/>
</dbReference>
<dbReference type="SMART" id="SM00260">
    <property type="entry name" value="CheW"/>
    <property type="match status" value="2"/>
</dbReference>
<dbReference type="SMART" id="SM01231">
    <property type="entry name" value="H-kinase_dim"/>
    <property type="match status" value="1"/>
</dbReference>
<feature type="region of interest" description="Disordered" evidence="7">
    <location>
        <begin position="212"/>
        <end position="236"/>
    </location>
</feature>
<keyword evidence="3 6" id="KW-0597">Phosphoprotein</keyword>
<dbReference type="InterPro" id="IPR004105">
    <property type="entry name" value="CheA-like_dim"/>
</dbReference>
<dbReference type="InterPro" id="IPR002545">
    <property type="entry name" value="CheW-lke_dom"/>
</dbReference>
<reference evidence="11 12" key="1">
    <citation type="submission" date="2017-09" db="EMBL/GenBank/DDBJ databases">
        <title>Depth-based differentiation of microbial function through sediment-hosted aquifers and enrichment of novel symbionts in the deep terrestrial subsurface.</title>
        <authorList>
            <person name="Probst A.J."/>
            <person name="Ladd B."/>
            <person name="Jarett J.K."/>
            <person name="Geller-Mcgrath D.E."/>
            <person name="Sieber C.M."/>
            <person name="Emerson J.B."/>
            <person name="Anantharaman K."/>
            <person name="Thomas B.C."/>
            <person name="Malmstrom R."/>
            <person name="Stieglmeier M."/>
            <person name="Klingl A."/>
            <person name="Woyke T."/>
            <person name="Ryan C.M."/>
            <person name="Banfield J.F."/>
        </authorList>
    </citation>
    <scope>NUCLEOTIDE SEQUENCE [LARGE SCALE GENOMIC DNA]</scope>
    <source>
        <strain evidence="11">CG17_big_fil_post_rev_8_21_14_2_50_48_46</strain>
    </source>
</reference>
<dbReference type="PRINTS" id="PR00344">
    <property type="entry name" value="BCTRLSENSOR"/>
</dbReference>
<sequence length="825" mass="91800">MDEVLAAFLGECHENLEKLDNELVLLEKDPRSSLVQQSLAKIFRTVHTIKGSCGWLGLAKLESVVHDGEDLLVALREEKIPLTTEIVSTLLEMFDAIREILNVIGETEQEGDKDYSLLIQKLKRLQTPAMPPGDEPVPVPEPKKMAAKAKKKSATKEAIVQITTESSAETEEIDAIEPPQQTDSETEALTLKLLTEVLESPTPKIETLKASKDTLEQVSEPVKKTSTPPKAEPKEMPLAEAKTQNLAMESIRVDVRLLDKLMNLVGELVLARNQMLQFSSHKEDNAFNATSQRLNLITTELQEGVMKTRMQMIGTIWNKYPRLVRDLALDCGKQVMLEMEGKETELDRTLIEAIKDPLTHIVRNAIDHGLETPEQRLAAGKPATGKLLLKAYHEGGQVIISISDDGRGLDPEKIRERALEKGLITASEAAQISERALLNLIFLPGFSTAEKVTHVSGRGVGMDVVKNNIEEVGGMVDLFSEVGKGSTFKIKIPLTLAIIPALMVSCQGERFAIPQMNLIELVSLEGEEATKGVEMIYNSPVYRLRGQLLPLVYLNQELGLGGSFNELLERLAHADENFHLNIVVLQADEQHFGLIVDEINDTEEIVVKALGKQLKSISVYAGATILGDGKVALIIDVMGFAQRVKVISEAQQRRMKEALDEQNKGTGKRQSLLLFQAVDRRKMVLPLSHVARLEEFDRKKVEYSGDLKVIQYRKQILPLIYLSEVLPRSQRVDLPETFVDDEPLHVVVCTSNGRQAGLVVEHILDIIETDDDLEIQQSIRREGVLGSIILQDSVTEILDFRSIILKQMPAFFEEHTSSAQLVSLR</sequence>
<accession>A0A2M7FXL6</accession>
<evidence type="ECO:0000256" key="3">
    <source>
        <dbReference type="ARBA" id="ARBA00022553"/>
    </source>
</evidence>
<dbReference type="SUPFAM" id="SSF55874">
    <property type="entry name" value="ATPase domain of HSP90 chaperone/DNA topoisomerase II/histidine kinase"/>
    <property type="match status" value="1"/>
</dbReference>
<feature type="domain" description="Histidine kinase" evidence="8">
    <location>
        <begin position="291"/>
        <end position="496"/>
    </location>
</feature>
<dbReference type="InterPro" id="IPR036097">
    <property type="entry name" value="HisK_dim/P_sf"/>
</dbReference>
<comment type="catalytic activity">
    <reaction evidence="1">
        <text>ATP + protein L-histidine = ADP + protein N-phospho-L-histidine.</text>
        <dbReference type="EC" id="2.7.13.3"/>
    </reaction>
</comment>
<evidence type="ECO:0000259" key="10">
    <source>
        <dbReference type="PROSITE" id="PS50894"/>
    </source>
</evidence>
<dbReference type="InterPro" id="IPR036890">
    <property type="entry name" value="HATPase_C_sf"/>
</dbReference>
<dbReference type="InterPro" id="IPR051315">
    <property type="entry name" value="Bact_Chemotaxis_CheA"/>
</dbReference>
<feature type="domain" description="CheW-like" evidence="9">
    <location>
        <begin position="669"/>
        <end position="809"/>
    </location>
</feature>
<dbReference type="Pfam" id="PF01627">
    <property type="entry name" value="Hpt"/>
    <property type="match status" value="1"/>
</dbReference>
<gene>
    <name evidence="11" type="ORF">COW36_24835</name>
</gene>
<feature type="domain" description="HPt" evidence="10">
    <location>
        <begin position="1"/>
        <end position="104"/>
    </location>
</feature>
<dbReference type="FunFam" id="3.30.565.10:FF:000016">
    <property type="entry name" value="Chemotaxis protein CheA, putative"/>
    <property type="match status" value="1"/>
</dbReference>
<dbReference type="EC" id="2.7.13.3" evidence="2"/>
<dbReference type="CDD" id="cd00731">
    <property type="entry name" value="CheA_reg"/>
    <property type="match status" value="1"/>
</dbReference>
<evidence type="ECO:0000256" key="5">
    <source>
        <dbReference type="ARBA" id="ARBA00022777"/>
    </source>
</evidence>
<dbReference type="Proteomes" id="UP000231019">
    <property type="component" value="Unassembled WGS sequence"/>
</dbReference>
<dbReference type="Gene3D" id="2.40.50.180">
    <property type="entry name" value="CheA-289, Domain 4"/>
    <property type="match status" value="1"/>
</dbReference>
<dbReference type="GO" id="GO:0005737">
    <property type="term" value="C:cytoplasm"/>
    <property type="evidence" value="ECO:0007669"/>
    <property type="project" value="InterPro"/>
</dbReference>
<evidence type="ECO:0000256" key="7">
    <source>
        <dbReference type="SAM" id="MobiDB-lite"/>
    </source>
</evidence>
<proteinExistence type="predicted"/>